<evidence type="ECO:0000256" key="4">
    <source>
        <dbReference type="ARBA" id="ARBA00022989"/>
    </source>
</evidence>
<keyword evidence="3 6" id="KW-0812">Transmembrane</keyword>
<dbReference type="GO" id="GO:0008250">
    <property type="term" value="C:oligosaccharyltransferase complex"/>
    <property type="evidence" value="ECO:0007669"/>
    <property type="project" value="UniProtKB-UniRule"/>
</dbReference>
<accession>A0A9P7B4S9</accession>
<feature type="transmembrane region" description="Helical" evidence="6">
    <location>
        <begin position="57"/>
        <end position="78"/>
    </location>
</feature>
<evidence type="ECO:0000256" key="1">
    <source>
        <dbReference type="ARBA" id="ARBA00004141"/>
    </source>
</evidence>
<sequence>MAYENLYNEYNNNPEIEAFIPLAQQPRFGIIATILSLLFISGALMTAYSKKSIVPKFLIYTFLSAIGSILFAIAAIFVSDSVGVYV</sequence>
<comment type="function">
    <text evidence="6">Subunit of the oligosaccharyl transferase (OST) complex that catalyzes the initial transfer of a defined glycan (Glc(3)Man(9)GlcNAc(2) in eukaryotes) from the lipid carrier dolichol-pyrophosphate to an asparagine residue within an Asn-X-Ser/Thr consensus motif in nascent polypeptide chains, the first step in protein N-glycosylation. N-glycosylation occurs cotranslationally and the complex associates with the Sec61 complex at the channel-forming translocon complex that mediates protein translocation across the endoplasmic reticulum (ER). All subunits are required for a maximal enzyme activity.</text>
</comment>
<keyword evidence="8" id="KW-1185">Reference proteome</keyword>
<gene>
    <name evidence="7" type="ORF">C6P45_001873</name>
</gene>
<dbReference type="Pfam" id="PF05251">
    <property type="entry name" value="Ost5"/>
    <property type="match status" value="1"/>
</dbReference>
<proteinExistence type="inferred from homology"/>
<keyword evidence="4 6" id="KW-1133">Transmembrane helix</keyword>
<dbReference type="Proteomes" id="UP000750334">
    <property type="component" value="Unassembled WGS sequence"/>
</dbReference>
<evidence type="ECO:0000313" key="7">
    <source>
        <dbReference type="EMBL" id="KAG0659331.1"/>
    </source>
</evidence>
<comment type="subunit">
    <text evidence="6">Component of the oligosaccharyltransferase (OST) complex.</text>
</comment>
<dbReference type="EMBL" id="PUHR01000194">
    <property type="protein sequence ID" value="KAG0659331.1"/>
    <property type="molecule type" value="Genomic_DNA"/>
</dbReference>
<dbReference type="GO" id="GO:0006487">
    <property type="term" value="P:protein N-linked glycosylation"/>
    <property type="evidence" value="ECO:0007669"/>
    <property type="project" value="UniProtKB-UniRule"/>
</dbReference>
<evidence type="ECO:0000313" key="8">
    <source>
        <dbReference type="Proteomes" id="UP000750334"/>
    </source>
</evidence>
<evidence type="ECO:0000256" key="2">
    <source>
        <dbReference type="ARBA" id="ARBA00009825"/>
    </source>
</evidence>
<dbReference type="InterPro" id="IPR007915">
    <property type="entry name" value="TMEM258/Ost5"/>
</dbReference>
<name>A0A9P7B4S9_MAUEX</name>
<keyword evidence="5 6" id="KW-0472">Membrane</keyword>
<comment type="caution">
    <text evidence="7">The sequence shown here is derived from an EMBL/GenBank/DDBJ whole genome shotgun (WGS) entry which is preliminary data.</text>
</comment>
<reference evidence="7 8" key="1">
    <citation type="submission" date="2020-11" db="EMBL/GenBank/DDBJ databases">
        <title>Kefir isolates.</title>
        <authorList>
            <person name="Marcisauskas S."/>
            <person name="Kim Y."/>
            <person name="Blasche S."/>
        </authorList>
    </citation>
    <scope>NUCLEOTIDE SEQUENCE [LARGE SCALE GENOMIC DNA]</scope>
    <source>
        <strain evidence="7 8">OG2</strain>
    </source>
</reference>
<evidence type="ECO:0000256" key="5">
    <source>
        <dbReference type="ARBA" id="ARBA00023136"/>
    </source>
</evidence>
<dbReference type="AlphaFoldDB" id="A0A9P7B4S9"/>
<comment type="subcellular location">
    <subcellularLocation>
        <location evidence="1 6">Membrane</location>
        <topology evidence="1 6">Multi-pass membrane protein</topology>
    </subcellularLocation>
</comment>
<organism evidence="7 8">
    <name type="scientific">Maudiozyma exigua</name>
    <name type="common">Yeast</name>
    <name type="synonym">Kazachstania exigua</name>
    <dbReference type="NCBI Taxonomy" id="34358"/>
    <lineage>
        <taxon>Eukaryota</taxon>
        <taxon>Fungi</taxon>
        <taxon>Dikarya</taxon>
        <taxon>Ascomycota</taxon>
        <taxon>Saccharomycotina</taxon>
        <taxon>Saccharomycetes</taxon>
        <taxon>Saccharomycetales</taxon>
        <taxon>Saccharomycetaceae</taxon>
        <taxon>Maudiozyma</taxon>
    </lineage>
</organism>
<evidence type="ECO:0000256" key="3">
    <source>
        <dbReference type="ARBA" id="ARBA00022692"/>
    </source>
</evidence>
<evidence type="ECO:0000256" key="6">
    <source>
        <dbReference type="RuleBase" id="RU367008"/>
    </source>
</evidence>
<protein>
    <recommendedName>
        <fullName evidence="6">Dolichyl-diphosphooligosaccharide-protein glycosyltransferase subunit OST5</fullName>
    </recommendedName>
</protein>
<dbReference type="OrthoDB" id="4047914at2759"/>
<comment type="similarity">
    <text evidence="2 6">Belongs to the OST5 family.</text>
</comment>
<feature type="transmembrane region" description="Helical" evidence="6">
    <location>
        <begin position="28"/>
        <end position="48"/>
    </location>
</feature>